<feature type="non-terminal residue" evidence="6">
    <location>
        <position position="1"/>
    </location>
</feature>
<name>A0ABQ6N5W3_9STRA</name>
<gene>
    <name evidence="6" type="ORF">TeGR_g1139</name>
</gene>
<feature type="region of interest" description="Disordered" evidence="4">
    <location>
        <begin position="418"/>
        <end position="452"/>
    </location>
</feature>
<feature type="domain" description="RRM" evidence="5">
    <location>
        <begin position="23"/>
        <end position="96"/>
    </location>
</feature>
<feature type="region of interest" description="Disordered" evidence="4">
    <location>
        <begin position="149"/>
        <end position="184"/>
    </location>
</feature>
<dbReference type="SMART" id="SM00360">
    <property type="entry name" value="RRM"/>
    <property type="match status" value="3"/>
</dbReference>
<evidence type="ECO:0000256" key="1">
    <source>
        <dbReference type="ARBA" id="ARBA00022737"/>
    </source>
</evidence>
<feature type="domain" description="RRM" evidence="5">
    <location>
        <begin position="112"/>
        <end position="234"/>
    </location>
</feature>
<dbReference type="SUPFAM" id="SSF54928">
    <property type="entry name" value="RNA-binding domain, RBD"/>
    <property type="match status" value="2"/>
</dbReference>
<evidence type="ECO:0000313" key="6">
    <source>
        <dbReference type="EMBL" id="GMI40954.1"/>
    </source>
</evidence>
<reference evidence="6 7" key="1">
    <citation type="journal article" date="2023" name="Commun. Biol.">
        <title>Genome analysis of Parmales, the sister group of diatoms, reveals the evolutionary specialization of diatoms from phago-mixotrophs to photoautotrophs.</title>
        <authorList>
            <person name="Ban H."/>
            <person name="Sato S."/>
            <person name="Yoshikawa S."/>
            <person name="Yamada K."/>
            <person name="Nakamura Y."/>
            <person name="Ichinomiya M."/>
            <person name="Sato N."/>
            <person name="Blanc-Mathieu R."/>
            <person name="Endo H."/>
            <person name="Kuwata A."/>
            <person name="Ogata H."/>
        </authorList>
    </citation>
    <scope>NUCLEOTIDE SEQUENCE [LARGE SCALE GENOMIC DNA]</scope>
</reference>
<comment type="caution">
    <text evidence="6">The sequence shown here is derived from an EMBL/GenBank/DDBJ whole genome shotgun (WGS) entry which is preliminary data.</text>
</comment>
<evidence type="ECO:0000313" key="7">
    <source>
        <dbReference type="Proteomes" id="UP001165060"/>
    </source>
</evidence>
<feature type="compositionally biased region" description="Acidic residues" evidence="4">
    <location>
        <begin position="160"/>
        <end position="173"/>
    </location>
</feature>
<keyword evidence="1" id="KW-0677">Repeat</keyword>
<sequence>IKSKPCRIMWSQRDPSLRKSGVGNIFVKNLHASIDNKQLYDTFSLFGNILSCKVVTDPETGASKGYGYVHYETAEAAESAIAKIDGMLIEGLEVQVINFMRRHERPDQASWTNTYVKNIPLHWDDERLTTIFAEYGEIVSATVAKGIPKARPAKKKPAAEGEEAPDTEEPEEPEAPKEGEEGKESSLGYGFVSFADHDAAVAAVEALNLKKFPVDSPAEGEAEEQEIFVGRAQKKSERERELKSKFDAIKVERINKFQGVNLYVKNLDDNVTDDQLREEFSPMGTITSARVMKEGKDGSSRGFGFVCYSSPEEATKAVNEMNGKIINGKPIFVALAQRKDVRRAQLEAQHTQMRPGMPGRVAVAPMGQVPMYPGMPYMLQSPRGPGMQPYPGMQMMMPGGPRGPRGYPMVAGRGYPMSAPYGQQPRGAMPARGAPRGAPRGTPRGMPMNRAD</sequence>
<keyword evidence="7" id="KW-1185">Reference proteome</keyword>
<feature type="compositionally biased region" description="Basic and acidic residues" evidence="4">
    <location>
        <begin position="174"/>
        <end position="184"/>
    </location>
</feature>
<dbReference type="Gene3D" id="3.30.70.330">
    <property type="match status" value="4"/>
</dbReference>
<proteinExistence type="predicted"/>
<feature type="compositionally biased region" description="Low complexity" evidence="4">
    <location>
        <begin position="425"/>
        <end position="452"/>
    </location>
</feature>
<dbReference type="PROSITE" id="PS50102">
    <property type="entry name" value="RRM"/>
    <property type="match status" value="3"/>
</dbReference>
<dbReference type="InterPro" id="IPR035979">
    <property type="entry name" value="RBD_domain_sf"/>
</dbReference>
<dbReference type="CDD" id="cd12379">
    <property type="entry name" value="RRM2_I_PABPs"/>
    <property type="match status" value="1"/>
</dbReference>
<dbReference type="InterPro" id="IPR000504">
    <property type="entry name" value="RRM_dom"/>
</dbReference>
<organism evidence="6 7">
    <name type="scientific">Tetraparma gracilis</name>
    <dbReference type="NCBI Taxonomy" id="2962635"/>
    <lineage>
        <taxon>Eukaryota</taxon>
        <taxon>Sar</taxon>
        <taxon>Stramenopiles</taxon>
        <taxon>Ochrophyta</taxon>
        <taxon>Bolidophyceae</taxon>
        <taxon>Parmales</taxon>
        <taxon>Triparmaceae</taxon>
        <taxon>Tetraparma</taxon>
    </lineage>
</organism>
<dbReference type="Pfam" id="PF00076">
    <property type="entry name" value="RRM_1"/>
    <property type="match status" value="3"/>
</dbReference>
<evidence type="ECO:0000256" key="4">
    <source>
        <dbReference type="SAM" id="MobiDB-lite"/>
    </source>
</evidence>
<accession>A0ABQ6N5W3</accession>
<evidence type="ECO:0000256" key="2">
    <source>
        <dbReference type="ARBA" id="ARBA00022884"/>
    </source>
</evidence>
<dbReference type="CDD" id="cd12381">
    <property type="entry name" value="RRM4_I_PABPs"/>
    <property type="match status" value="1"/>
</dbReference>
<keyword evidence="2 3" id="KW-0694">RNA-binding</keyword>
<protein>
    <recommendedName>
        <fullName evidence="5">RRM domain-containing protein</fullName>
    </recommendedName>
</protein>
<dbReference type="PANTHER" id="PTHR24012">
    <property type="entry name" value="RNA BINDING PROTEIN"/>
    <property type="match status" value="1"/>
</dbReference>
<dbReference type="InterPro" id="IPR012677">
    <property type="entry name" value="Nucleotide-bd_a/b_plait_sf"/>
</dbReference>
<dbReference type="EMBL" id="BRYB01000966">
    <property type="protein sequence ID" value="GMI40954.1"/>
    <property type="molecule type" value="Genomic_DNA"/>
</dbReference>
<evidence type="ECO:0000259" key="5">
    <source>
        <dbReference type="PROSITE" id="PS50102"/>
    </source>
</evidence>
<dbReference type="Proteomes" id="UP001165060">
    <property type="component" value="Unassembled WGS sequence"/>
</dbReference>
<dbReference type="InterPro" id="IPR045305">
    <property type="entry name" value="RRM2_I_PABPs"/>
</dbReference>
<evidence type="ECO:0000256" key="3">
    <source>
        <dbReference type="PROSITE-ProRule" id="PRU00176"/>
    </source>
</evidence>
<feature type="domain" description="RRM" evidence="5">
    <location>
        <begin position="260"/>
        <end position="338"/>
    </location>
</feature>